<accession>A0A2M4C6C2</accession>
<sequence length="148" mass="16546">MNWLRLARNLAISLNLAPPWAHPPTAMISFRCGKRSFNALNRSRARSPTSYSGCSNSNSYDVSLTPRKLYTMCEHSWPGMSSIWKAPSSGRSRDQGDTFLIRTLTRKHTQRKQNVNDTSHASDIDLERCSATQSDAGSLLMRPTSTTP</sequence>
<dbReference type="EMBL" id="GGFJ01011741">
    <property type="protein sequence ID" value="MBW60882.1"/>
    <property type="molecule type" value="Transcribed_RNA"/>
</dbReference>
<name>A0A2M4C6C2_9DIPT</name>
<proteinExistence type="predicted"/>
<reference evidence="1" key="1">
    <citation type="submission" date="2018-01" db="EMBL/GenBank/DDBJ databases">
        <title>An insight into the sialome of Amazonian anophelines.</title>
        <authorList>
            <person name="Ribeiro J.M."/>
            <person name="Scarpassa V."/>
            <person name="Calvo E."/>
        </authorList>
    </citation>
    <scope>NUCLEOTIDE SEQUENCE</scope>
    <source>
        <tissue evidence="1">Salivary glands</tissue>
    </source>
</reference>
<organism evidence="1">
    <name type="scientific">Anopheles marajoara</name>
    <dbReference type="NCBI Taxonomy" id="58244"/>
    <lineage>
        <taxon>Eukaryota</taxon>
        <taxon>Metazoa</taxon>
        <taxon>Ecdysozoa</taxon>
        <taxon>Arthropoda</taxon>
        <taxon>Hexapoda</taxon>
        <taxon>Insecta</taxon>
        <taxon>Pterygota</taxon>
        <taxon>Neoptera</taxon>
        <taxon>Endopterygota</taxon>
        <taxon>Diptera</taxon>
        <taxon>Nematocera</taxon>
        <taxon>Culicoidea</taxon>
        <taxon>Culicidae</taxon>
        <taxon>Anophelinae</taxon>
        <taxon>Anopheles</taxon>
    </lineage>
</organism>
<evidence type="ECO:0000313" key="1">
    <source>
        <dbReference type="EMBL" id="MBW60882.1"/>
    </source>
</evidence>
<protein>
    <submittedName>
        <fullName evidence="1">Putative secreted protein</fullName>
    </submittedName>
</protein>
<dbReference type="AlphaFoldDB" id="A0A2M4C6C2"/>